<dbReference type="AlphaFoldDB" id="A0A9Q1IVB8"/>
<keyword evidence="2" id="KW-1185">Reference proteome</keyword>
<organism evidence="1 2">
    <name type="scientific">Synaphobranchus kaupii</name>
    <name type="common">Kaup's arrowtooth eel</name>
    <dbReference type="NCBI Taxonomy" id="118154"/>
    <lineage>
        <taxon>Eukaryota</taxon>
        <taxon>Metazoa</taxon>
        <taxon>Chordata</taxon>
        <taxon>Craniata</taxon>
        <taxon>Vertebrata</taxon>
        <taxon>Euteleostomi</taxon>
        <taxon>Actinopterygii</taxon>
        <taxon>Neopterygii</taxon>
        <taxon>Teleostei</taxon>
        <taxon>Anguilliformes</taxon>
        <taxon>Synaphobranchidae</taxon>
        <taxon>Synaphobranchus</taxon>
    </lineage>
</organism>
<dbReference type="OrthoDB" id="9600801at2759"/>
<dbReference type="Proteomes" id="UP001152622">
    <property type="component" value="Chromosome 6"/>
</dbReference>
<sequence length="242" mass="27068">MAQADYAIDFRILATTTGWNQKAQYDAFLHGLADDVKDELITRKPPAHLNILIEMAIRIDPHLSTRGRERLMRGHPLQREVDTTSRAFRSSVPTPLGPAPLLNDLEPMQIDHTRLTPAERQRRIKSQSCLYCGDPNHFIANCLLKSQRSPVATGFQVSVTPLQQSPNTRSLLSTSLLLDGCIQVVSVLMDSGIDRNFMDVELVSQLHLTSIPVQNPLEALAITGAPLMLRFLLFRPMPQGER</sequence>
<accession>A0A9Q1IVB8</accession>
<protein>
    <submittedName>
        <fullName evidence="1">Uncharacterized protein</fullName>
    </submittedName>
</protein>
<gene>
    <name evidence="1" type="ORF">SKAU_G00192310</name>
</gene>
<dbReference type="PANTHER" id="PTHR15503">
    <property type="entry name" value="LDOC1 RELATED"/>
    <property type="match status" value="1"/>
</dbReference>
<reference evidence="1" key="1">
    <citation type="journal article" date="2023" name="Science">
        <title>Genome structures resolve the early diversification of teleost fishes.</title>
        <authorList>
            <person name="Parey E."/>
            <person name="Louis A."/>
            <person name="Montfort J."/>
            <person name="Bouchez O."/>
            <person name="Roques C."/>
            <person name="Iampietro C."/>
            <person name="Lluch J."/>
            <person name="Castinel A."/>
            <person name="Donnadieu C."/>
            <person name="Desvignes T."/>
            <person name="Floi Bucao C."/>
            <person name="Jouanno E."/>
            <person name="Wen M."/>
            <person name="Mejri S."/>
            <person name="Dirks R."/>
            <person name="Jansen H."/>
            <person name="Henkel C."/>
            <person name="Chen W.J."/>
            <person name="Zahm M."/>
            <person name="Cabau C."/>
            <person name="Klopp C."/>
            <person name="Thompson A.W."/>
            <person name="Robinson-Rechavi M."/>
            <person name="Braasch I."/>
            <person name="Lecointre G."/>
            <person name="Bobe J."/>
            <person name="Postlethwait J.H."/>
            <person name="Berthelot C."/>
            <person name="Roest Crollius H."/>
            <person name="Guiguen Y."/>
        </authorList>
    </citation>
    <scope>NUCLEOTIDE SEQUENCE</scope>
    <source>
        <strain evidence="1">WJC10195</strain>
    </source>
</reference>
<dbReference type="InterPro" id="IPR032567">
    <property type="entry name" value="RTL1-rel"/>
</dbReference>
<evidence type="ECO:0000313" key="1">
    <source>
        <dbReference type="EMBL" id="KAJ8356437.1"/>
    </source>
</evidence>
<proteinExistence type="predicted"/>
<dbReference type="EMBL" id="JAINUF010000006">
    <property type="protein sequence ID" value="KAJ8356437.1"/>
    <property type="molecule type" value="Genomic_DNA"/>
</dbReference>
<dbReference type="PANTHER" id="PTHR15503:SF36">
    <property type="entry name" value="RETROTRANSPOSON GAG-LIKE PROTEIN 5"/>
    <property type="match status" value="1"/>
</dbReference>
<comment type="caution">
    <text evidence="1">The sequence shown here is derived from an EMBL/GenBank/DDBJ whole genome shotgun (WGS) entry which is preliminary data.</text>
</comment>
<evidence type="ECO:0000313" key="2">
    <source>
        <dbReference type="Proteomes" id="UP001152622"/>
    </source>
</evidence>
<name>A0A9Q1IVB8_SYNKA</name>